<evidence type="ECO:0000256" key="3">
    <source>
        <dbReference type="ARBA" id="ARBA00011517"/>
    </source>
</evidence>
<name>A0A1J6KF77_NICAT</name>
<dbReference type="OMA" id="DHIYCCG"/>
<dbReference type="SMR" id="A0A1J6KF77"/>
<dbReference type="GO" id="GO:0051603">
    <property type="term" value="P:proteolysis involved in protein catabolic process"/>
    <property type="evidence" value="ECO:0007669"/>
    <property type="project" value="InterPro"/>
</dbReference>
<keyword evidence="4 11" id="KW-0963">Cytoplasm</keyword>
<dbReference type="PANTHER" id="PTHR32194:SF4">
    <property type="entry name" value="PROTEASOME SUBUNIT BETA TYPE-7"/>
    <property type="match status" value="1"/>
</dbReference>
<evidence type="ECO:0000256" key="1">
    <source>
        <dbReference type="ARBA" id="ARBA00001198"/>
    </source>
</evidence>
<keyword evidence="8 11" id="KW-0647">Proteasome</keyword>
<reference evidence="12" key="1">
    <citation type="submission" date="2016-11" db="EMBL/GenBank/DDBJ databases">
        <title>The genome of Nicotiana attenuata.</title>
        <authorList>
            <person name="Xu S."/>
            <person name="Brockmoeller T."/>
            <person name="Gaquerel E."/>
            <person name="Navarro A."/>
            <person name="Kuhl H."/>
            <person name="Gase K."/>
            <person name="Ling Z."/>
            <person name="Zhou W."/>
            <person name="Kreitzer C."/>
            <person name="Stanke M."/>
            <person name="Tang H."/>
            <person name="Lyons E."/>
            <person name="Pandey P."/>
            <person name="Pandey S.P."/>
            <person name="Timmermann B."/>
            <person name="Baldwin I.T."/>
        </authorList>
    </citation>
    <scope>NUCLEOTIDE SEQUENCE [LARGE SCALE GENOMIC DNA]</scope>
    <source>
        <strain evidence="12">UT</strain>
    </source>
</reference>
<dbReference type="KEGG" id="nau:109216603"/>
<comment type="caution">
    <text evidence="12">The sequence shown here is derived from an EMBL/GenBank/DDBJ whole genome shotgun (WGS) entry which is preliminary data.</text>
</comment>
<evidence type="ECO:0000256" key="6">
    <source>
        <dbReference type="ARBA" id="ARBA00022698"/>
    </source>
</evidence>
<comment type="function">
    <text evidence="11">Component of the proteasome, a multicatalytic proteinase complex which is characterized by its ability to cleave peptides with Arg, Phe, Tyr, Leu, and Glu adjacent to the leaving group at neutral or slightly basic pH. The proteasome has an ATP-dependent proteolytic activity.</text>
</comment>
<dbReference type="STRING" id="49451.A0A1J6KF77"/>
<dbReference type="CDD" id="cd03763">
    <property type="entry name" value="proteasome_beta_type_7"/>
    <property type="match status" value="1"/>
</dbReference>
<evidence type="ECO:0000313" key="12">
    <source>
        <dbReference type="EMBL" id="OIT23576.1"/>
    </source>
</evidence>
<feature type="active site" description="Nucleophile" evidence="10">
    <location>
        <position position="41"/>
    </location>
</feature>
<protein>
    <recommendedName>
        <fullName evidence="11">Proteasome subunit beta</fullName>
    </recommendedName>
</protein>
<dbReference type="PROSITE" id="PS51476">
    <property type="entry name" value="PROTEASOME_BETA_2"/>
    <property type="match status" value="1"/>
</dbReference>
<dbReference type="FunFam" id="3.60.20.10:FF:000005">
    <property type="entry name" value="Proteasome subunit beta type-2"/>
    <property type="match status" value="1"/>
</dbReference>
<dbReference type="PROSITE" id="PS00854">
    <property type="entry name" value="PROTEASOME_BETA_1"/>
    <property type="match status" value="1"/>
</dbReference>
<dbReference type="GeneID" id="109216603"/>
<keyword evidence="6" id="KW-0888">Threonine protease</keyword>
<dbReference type="InterPro" id="IPR029055">
    <property type="entry name" value="Ntn_hydrolases_N"/>
</dbReference>
<comment type="catalytic activity">
    <reaction evidence="1">
        <text>Cleavage of peptide bonds with very broad specificity.</text>
        <dbReference type="EC" id="3.4.25.1"/>
    </reaction>
</comment>
<sequence length="273" mass="29519">MASKATTDVPMKGGFNFDLCRRNEMLANKGLRGPSFLKTGTTIVGLIFQDGVILGADTRATEGPIVADKNCEKIHYMAPNIYCCGAGTAADTEAVTDMVSSQLKLHRYHTGRESRVVTALTLLKTHLFSYQGYVSAALVLGGVDVTGPHLHTIYPHGSTDTLPYATMGSGSLAAMAIFESKYREGLSKDEGIKLVAEAILSGVFNDLGSGSNVDICIITKGHTEYLRNHMLPNPRTYPQKGYSFPKRTEVLLTKITPLREVVEVIEGGDAMEE</sequence>
<dbReference type="InterPro" id="IPR016050">
    <property type="entry name" value="Proteasome_bsu_CS"/>
</dbReference>
<organism evidence="12 13">
    <name type="scientific">Nicotiana attenuata</name>
    <name type="common">Coyote tobacco</name>
    <dbReference type="NCBI Taxonomy" id="49451"/>
    <lineage>
        <taxon>Eukaryota</taxon>
        <taxon>Viridiplantae</taxon>
        <taxon>Streptophyta</taxon>
        <taxon>Embryophyta</taxon>
        <taxon>Tracheophyta</taxon>
        <taxon>Spermatophyta</taxon>
        <taxon>Magnoliopsida</taxon>
        <taxon>eudicotyledons</taxon>
        <taxon>Gunneridae</taxon>
        <taxon>Pentapetalae</taxon>
        <taxon>asterids</taxon>
        <taxon>lamiids</taxon>
        <taxon>Solanales</taxon>
        <taxon>Solanaceae</taxon>
        <taxon>Nicotianoideae</taxon>
        <taxon>Nicotianeae</taxon>
        <taxon>Nicotiana</taxon>
    </lineage>
</organism>
<dbReference type="GO" id="GO:0004298">
    <property type="term" value="F:threonine-type endopeptidase activity"/>
    <property type="evidence" value="ECO:0007669"/>
    <property type="project" value="UniProtKB-KW"/>
</dbReference>
<dbReference type="Proteomes" id="UP000187609">
    <property type="component" value="Unassembled WGS sequence"/>
</dbReference>
<dbReference type="PANTHER" id="PTHR32194">
    <property type="entry name" value="METALLOPROTEASE TLDD"/>
    <property type="match status" value="1"/>
</dbReference>
<evidence type="ECO:0000256" key="4">
    <source>
        <dbReference type="ARBA" id="ARBA00022490"/>
    </source>
</evidence>
<dbReference type="InterPro" id="IPR000243">
    <property type="entry name" value="Pept_T1A_subB"/>
</dbReference>
<gene>
    <name evidence="12" type="primary">PBB2</name>
    <name evidence="12" type="ORF">A4A49_32948</name>
</gene>
<dbReference type="SUPFAM" id="SSF56235">
    <property type="entry name" value="N-terminal nucleophile aminohydrolases (Ntn hydrolases)"/>
    <property type="match status" value="1"/>
</dbReference>
<dbReference type="OrthoDB" id="429533at2759"/>
<evidence type="ECO:0000256" key="8">
    <source>
        <dbReference type="ARBA" id="ARBA00022942"/>
    </source>
</evidence>
<comment type="function">
    <text evidence="2">The proteasome is a multicatalytic proteinase complex which is characterized by its ability to cleave peptides with Arg, Phe, Tyr, Leu, and Glu adjacent to the leaving group at neutral or slightly basic pH. The proteasome has an ATP-dependent proteolytic activity.</text>
</comment>
<accession>A0A1J6KF77</accession>
<proteinExistence type="inferred from homology"/>
<comment type="subunit">
    <text evidence="11">Component of the proteasome complex.</text>
</comment>
<dbReference type="Gramene" id="OIT23576">
    <property type="protein sequence ID" value="OIT23576"/>
    <property type="gene ID" value="A4A49_32948"/>
</dbReference>
<dbReference type="GO" id="GO:0005839">
    <property type="term" value="C:proteasome core complex"/>
    <property type="evidence" value="ECO:0007669"/>
    <property type="project" value="InterPro"/>
</dbReference>
<evidence type="ECO:0000256" key="10">
    <source>
        <dbReference type="PIRSR" id="PIRSR600243-1"/>
    </source>
</evidence>
<keyword evidence="7" id="KW-0378">Hydrolase</keyword>
<evidence type="ECO:0000256" key="11">
    <source>
        <dbReference type="RuleBase" id="RU004203"/>
    </source>
</evidence>
<dbReference type="InterPro" id="IPR023333">
    <property type="entry name" value="Proteasome_suB-type"/>
</dbReference>
<comment type="subunit">
    <text evidence="3">Component of the 20S core complex of the 26S proteasome. The 26S proteasome is composed of a core protease (CP), known as the 20S proteasome, capped at one or both ends by the 19S regulatory particle (RP/PA700). The 20S proteasome core is composed of 28 subunits that are arranged in four stacked rings, resulting in a barrel-shaped structure. The two end rings are each formed by seven alpha subunits, and the two central rings are each formed by seven beta subunits. The catalytic chamber with the active sites is on the inside of the barrel.</text>
</comment>
<dbReference type="InterPro" id="IPR001353">
    <property type="entry name" value="Proteasome_sua/b"/>
</dbReference>
<evidence type="ECO:0000313" key="13">
    <source>
        <dbReference type="Proteomes" id="UP000187609"/>
    </source>
</evidence>
<dbReference type="EMBL" id="MJEQ01003282">
    <property type="protein sequence ID" value="OIT23576.1"/>
    <property type="molecule type" value="Genomic_DNA"/>
</dbReference>
<dbReference type="PRINTS" id="PR00141">
    <property type="entry name" value="PROTEASOME"/>
</dbReference>
<keyword evidence="9 11" id="KW-0539">Nucleus</keyword>
<comment type="subcellular location">
    <subcellularLocation>
        <location evidence="11">Cytoplasm</location>
    </subcellularLocation>
    <subcellularLocation>
        <location evidence="11">Nucleus</location>
    </subcellularLocation>
</comment>
<evidence type="ECO:0000256" key="9">
    <source>
        <dbReference type="ARBA" id="ARBA00023242"/>
    </source>
</evidence>
<dbReference type="GO" id="GO:0005737">
    <property type="term" value="C:cytoplasm"/>
    <property type="evidence" value="ECO:0007669"/>
    <property type="project" value="UniProtKB-SubCell"/>
</dbReference>
<comment type="similarity">
    <text evidence="11">Belongs to the peptidase T1B family.</text>
</comment>
<keyword evidence="13" id="KW-1185">Reference proteome</keyword>
<dbReference type="Gene3D" id="3.60.20.10">
    <property type="entry name" value="Glutamine Phosphoribosylpyrophosphate, subunit 1, domain 1"/>
    <property type="match status" value="1"/>
</dbReference>
<evidence type="ECO:0000256" key="5">
    <source>
        <dbReference type="ARBA" id="ARBA00022670"/>
    </source>
</evidence>
<evidence type="ECO:0000256" key="2">
    <source>
        <dbReference type="ARBA" id="ARBA00002000"/>
    </source>
</evidence>
<evidence type="ECO:0000256" key="7">
    <source>
        <dbReference type="ARBA" id="ARBA00022801"/>
    </source>
</evidence>
<keyword evidence="5" id="KW-0645">Protease</keyword>
<dbReference type="Pfam" id="PF00227">
    <property type="entry name" value="Proteasome"/>
    <property type="match status" value="1"/>
</dbReference>
<dbReference type="AlphaFoldDB" id="A0A1J6KF77"/>
<dbReference type="GO" id="GO:0005634">
    <property type="term" value="C:nucleus"/>
    <property type="evidence" value="ECO:0007669"/>
    <property type="project" value="UniProtKB-SubCell"/>
</dbReference>